<evidence type="ECO:0000256" key="4">
    <source>
        <dbReference type="RuleBase" id="RU000363"/>
    </source>
</evidence>
<accession>A0A0D2L1L6</accession>
<evidence type="ECO:0000256" key="2">
    <source>
        <dbReference type="ARBA" id="ARBA00022857"/>
    </source>
</evidence>
<proteinExistence type="inferred from homology"/>
<dbReference type="SUPFAM" id="SSF51735">
    <property type="entry name" value="NAD(P)-binding Rossmann-fold domains"/>
    <property type="match status" value="1"/>
</dbReference>
<dbReference type="InterPro" id="IPR002347">
    <property type="entry name" value="SDR_fam"/>
</dbReference>
<organism evidence="5 6">
    <name type="scientific">Monoraphidium neglectum</name>
    <dbReference type="NCBI Taxonomy" id="145388"/>
    <lineage>
        <taxon>Eukaryota</taxon>
        <taxon>Viridiplantae</taxon>
        <taxon>Chlorophyta</taxon>
        <taxon>core chlorophytes</taxon>
        <taxon>Chlorophyceae</taxon>
        <taxon>CS clade</taxon>
        <taxon>Sphaeropleales</taxon>
        <taxon>Selenastraceae</taxon>
        <taxon>Monoraphidium</taxon>
    </lineage>
</organism>
<dbReference type="PANTHER" id="PTHR43963">
    <property type="entry name" value="CARBONYL REDUCTASE 1-RELATED"/>
    <property type="match status" value="1"/>
</dbReference>
<name>A0A0D2L1L6_9CHLO</name>
<evidence type="ECO:0000256" key="1">
    <source>
        <dbReference type="ARBA" id="ARBA00006484"/>
    </source>
</evidence>
<evidence type="ECO:0000313" key="6">
    <source>
        <dbReference type="Proteomes" id="UP000054498"/>
    </source>
</evidence>
<dbReference type="GO" id="GO:0004090">
    <property type="term" value="F:carbonyl reductase (NADPH) activity"/>
    <property type="evidence" value="ECO:0007669"/>
    <property type="project" value="UniProtKB-EC"/>
</dbReference>
<dbReference type="STRING" id="145388.A0A0D2L1L6"/>
<dbReference type="KEGG" id="mng:MNEG_6744"/>
<dbReference type="Proteomes" id="UP000054498">
    <property type="component" value="Unassembled WGS sequence"/>
</dbReference>
<dbReference type="EMBL" id="KK101345">
    <property type="protein sequence ID" value="KIZ01219.1"/>
    <property type="molecule type" value="Genomic_DNA"/>
</dbReference>
<dbReference type="OrthoDB" id="1933717at2759"/>
<sequence>MASKWWSSEDVAVVTGANKGIGYEIARLLAEAGFRVIVTARNPELGAAALEKLKGLPSISDPSALGFERLDISDKASIEAFKAQLEARHPGRLVVLVNNAGVAFKGDVFGAEECKATIDTNFRGTADACEALAPLLAEGRGRIINVSSGAGDLSRIPGAALRAQFESPVDRPQLEALADKFVADIKAGSYKAEGWPASMYGISKALETAYTRVLAKQLEGRGIMVNAVCPGWCATDMSSWGGPRTAAQGADTPVWLATLPPPGVDGGELVTGAFWRDRQRIPF</sequence>
<dbReference type="PRINTS" id="PR00081">
    <property type="entry name" value="GDHRDH"/>
</dbReference>
<keyword evidence="3 5" id="KW-0560">Oxidoreductase</keyword>
<protein>
    <submittedName>
        <fullName evidence="5">Carbonyl reductase [NADPH] 1</fullName>
        <ecNumber evidence="5">1.1.1.184</ecNumber>
    </submittedName>
</protein>
<dbReference type="Pfam" id="PF00106">
    <property type="entry name" value="adh_short"/>
    <property type="match status" value="1"/>
</dbReference>
<keyword evidence="6" id="KW-1185">Reference proteome</keyword>
<dbReference type="Gene3D" id="3.40.50.720">
    <property type="entry name" value="NAD(P)-binding Rossmann-like Domain"/>
    <property type="match status" value="1"/>
</dbReference>
<gene>
    <name evidence="5" type="ORF">MNEG_6744</name>
</gene>
<dbReference type="PANTHER" id="PTHR43963:SF6">
    <property type="entry name" value="CHAIN DEHYDROGENASE FAMILY PROTEIN, PUTATIVE (AFU_ORTHOLOGUE AFUA_3G15350)-RELATED"/>
    <property type="match status" value="1"/>
</dbReference>
<dbReference type="EC" id="1.1.1.184" evidence="5"/>
<dbReference type="AlphaFoldDB" id="A0A0D2L1L6"/>
<reference evidence="5 6" key="1">
    <citation type="journal article" date="2013" name="BMC Genomics">
        <title>Reconstruction of the lipid metabolism for the microalga Monoraphidium neglectum from its genome sequence reveals characteristics suitable for biofuel production.</title>
        <authorList>
            <person name="Bogen C."/>
            <person name="Al-Dilaimi A."/>
            <person name="Albersmeier A."/>
            <person name="Wichmann J."/>
            <person name="Grundmann M."/>
            <person name="Rupp O."/>
            <person name="Lauersen K.J."/>
            <person name="Blifernez-Klassen O."/>
            <person name="Kalinowski J."/>
            <person name="Goesmann A."/>
            <person name="Mussgnug J.H."/>
            <person name="Kruse O."/>
        </authorList>
    </citation>
    <scope>NUCLEOTIDE SEQUENCE [LARGE SCALE GENOMIC DNA]</scope>
    <source>
        <strain evidence="5 6">SAG 48.87</strain>
    </source>
</reference>
<dbReference type="GeneID" id="25739620"/>
<comment type="similarity">
    <text evidence="1 4">Belongs to the short-chain dehydrogenases/reductases (SDR) family.</text>
</comment>
<dbReference type="InterPro" id="IPR036291">
    <property type="entry name" value="NAD(P)-bd_dom_sf"/>
</dbReference>
<keyword evidence="2" id="KW-0521">NADP</keyword>
<evidence type="ECO:0000256" key="3">
    <source>
        <dbReference type="ARBA" id="ARBA00023002"/>
    </source>
</evidence>
<dbReference type="Pfam" id="PF13561">
    <property type="entry name" value="adh_short_C2"/>
    <property type="match status" value="1"/>
</dbReference>
<dbReference type="RefSeq" id="XP_013900238.1">
    <property type="nucleotide sequence ID" value="XM_014044784.1"/>
</dbReference>
<evidence type="ECO:0000313" key="5">
    <source>
        <dbReference type="EMBL" id="KIZ01219.1"/>
    </source>
</evidence>
<dbReference type="PRINTS" id="PR00080">
    <property type="entry name" value="SDRFAMILY"/>
</dbReference>